<dbReference type="AlphaFoldDB" id="A0A2P2NUP6"/>
<reference evidence="1" key="1">
    <citation type="submission" date="2018-02" db="EMBL/GenBank/DDBJ databases">
        <title>Rhizophora mucronata_Transcriptome.</title>
        <authorList>
            <person name="Meera S.P."/>
            <person name="Sreeshan A."/>
            <person name="Augustine A."/>
        </authorList>
    </citation>
    <scope>NUCLEOTIDE SEQUENCE</scope>
    <source>
        <tissue evidence="1">Leaf</tissue>
    </source>
</reference>
<proteinExistence type="predicted"/>
<accession>A0A2P2NUP6</accession>
<name>A0A2P2NUP6_RHIMU</name>
<sequence length="26" mass="2971">MVFHRKGLNKKHINAVIIYAICSSKV</sequence>
<organism evidence="1">
    <name type="scientific">Rhizophora mucronata</name>
    <name type="common">Asiatic mangrove</name>
    <dbReference type="NCBI Taxonomy" id="61149"/>
    <lineage>
        <taxon>Eukaryota</taxon>
        <taxon>Viridiplantae</taxon>
        <taxon>Streptophyta</taxon>
        <taxon>Embryophyta</taxon>
        <taxon>Tracheophyta</taxon>
        <taxon>Spermatophyta</taxon>
        <taxon>Magnoliopsida</taxon>
        <taxon>eudicotyledons</taxon>
        <taxon>Gunneridae</taxon>
        <taxon>Pentapetalae</taxon>
        <taxon>rosids</taxon>
        <taxon>fabids</taxon>
        <taxon>Malpighiales</taxon>
        <taxon>Rhizophoraceae</taxon>
        <taxon>Rhizophora</taxon>
    </lineage>
</organism>
<dbReference type="EMBL" id="GGEC01065675">
    <property type="protein sequence ID" value="MBX46159.1"/>
    <property type="molecule type" value="Transcribed_RNA"/>
</dbReference>
<protein>
    <submittedName>
        <fullName evidence="1">Uncharacterized protein</fullName>
    </submittedName>
</protein>
<evidence type="ECO:0000313" key="1">
    <source>
        <dbReference type="EMBL" id="MBX46159.1"/>
    </source>
</evidence>